<name>A0A7W3SUF9_9BACL</name>
<evidence type="ECO:0000256" key="1">
    <source>
        <dbReference type="SAM" id="Phobius"/>
    </source>
</evidence>
<evidence type="ECO:0000313" key="3">
    <source>
        <dbReference type="EMBL" id="MBA9086471.1"/>
    </source>
</evidence>
<dbReference type="Gene3D" id="3.90.1010.20">
    <property type="match status" value="1"/>
</dbReference>
<sequence length="140" mass="15481">MTRRGKRKLLIAGIVFVSVVVVGLGGALLFTEGERREAKNLPIGTVNFEQLHDGTYLGDYEGGMYKWRANKVQVTVSSKKVTNIKLIEQKEKRPPSFTDELFGRVIQSQSLQVDTISGATLTSKAYLKAIEHALDEAQGK</sequence>
<proteinExistence type="predicted"/>
<dbReference type="InterPro" id="IPR007329">
    <property type="entry name" value="FMN-bd"/>
</dbReference>
<dbReference type="EMBL" id="JACJIP010000019">
    <property type="protein sequence ID" value="MBA9086471.1"/>
    <property type="molecule type" value="Genomic_DNA"/>
</dbReference>
<accession>A0A7W3SUF9</accession>
<feature type="domain" description="FMN-binding" evidence="2">
    <location>
        <begin position="65"/>
        <end position="137"/>
    </location>
</feature>
<evidence type="ECO:0000259" key="2">
    <source>
        <dbReference type="SMART" id="SM00900"/>
    </source>
</evidence>
<dbReference type="AlphaFoldDB" id="A0A7W3SUF9"/>
<dbReference type="Pfam" id="PF04205">
    <property type="entry name" value="FMN_bind"/>
    <property type="match status" value="1"/>
</dbReference>
<organism evidence="3 4">
    <name type="scientific">Fontibacillus solani</name>
    <dbReference type="NCBI Taxonomy" id="1572857"/>
    <lineage>
        <taxon>Bacteria</taxon>
        <taxon>Bacillati</taxon>
        <taxon>Bacillota</taxon>
        <taxon>Bacilli</taxon>
        <taxon>Bacillales</taxon>
        <taxon>Paenibacillaceae</taxon>
        <taxon>Fontibacillus</taxon>
    </lineage>
</organism>
<dbReference type="RefSeq" id="WP_182536635.1">
    <property type="nucleotide sequence ID" value="NZ_JACJIP010000019.1"/>
</dbReference>
<protein>
    <submittedName>
        <fullName evidence="3">Uncharacterized protein with FMN-binding domain</fullName>
    </submittedName>
</protein>
<evidence type="ECO:0000313" key="4">
    <source>
        <dbReference type="Proteomes" id="UP000567067"/>
    </source>
</evidence>
<keyword evidence="1" id="KW-0812">Transmembrane</keyword>
<dbReference type="GO" id="GO:0016020">
    <property type="term" value="C:membrane"/>
    <property type="evidence" value="ECO:0007669"/>
    <property type="project" value="InterPro"/>
</dbReference>
<dbReference type="GO" id="GO:0010181">
    <property type="term" value="F:FMN binding"/>
    <property type="evidence" value="ECO:0007669"/>
    <property type="project" value="InterPro"/>
</dbReference>
<comment type="caution">
    <text evidence="3">The sequence shown here is derived from an EMBL/GenBank/DDBJ whole genome shotgun (WGS) entry which is preliminary data.</text>
</comment>
<keyword evidence="1" id="KW-1133">Transmembrane helix</keyword>
<keyword evidence="1" id="KW-0472">Membrane</keyword>
<gene>
    <name evidence="3" type="ORF">FHR92_002949</name>
</gene>
<dbReference type="Proteomes" id="UP000567067">
    <property type="component" value="Unassembled WGS sequence"/>
</dbReference>
<keyword evidence="4" id="KW-1185">Reference proteome</keyword>
<dbReference type="SMART" id="SM00900">
    <property type="entry name" value="FMN_bind"/>
    <property type="match status" value="1"/>
</dbReference>
<feature type="transmembrane region" description="Helical" evidence="1">
    <location>
        <begin position="9"/>
        <end position="30"/>
    </location>
</feature>
<reference evidence="3 4" key="1">
    <citation type="submission" date="2020-08" db="EMBL/GenBank/DDBJ databases">
        <title>Genomic Encyclopedia of Type Strains, Phase III (KMG-III): the genomes of soil and plant-associated and newly described type strains.</title>
        <authorList>
            <person name="Whitman W."/>
        </authorList>
    </citation>
    <scope>NUCLEOTIDE SEQUENCE [LARGE SCALE GENOMIC DNA]</scope>
    <source>
        <strain evidence="3 4">CECT 8693</strain>
    </source>
</reference>